<dbReference type="Proteomes" id="UP000247099">
    <property type="component" value="Unassembled WGS sequence"/>
</dbReference>
<gene>
    <name evidence="4" type="ORF">DDZ13_10755</name>
</gene>
<feature type="chain" id="PRO_5016445779" evidence="2">
    <location>
        <begin position="23"/>
        <end position="272"/>
    </location>
</feature>
<evidence type="ECO:0000256" key="1">
    <source>
        <dbReference type="ARBA" id="ARBA00022729"/>
    </source>
</evidence>
<reference evidence="4 5" key="1">
    <citation type="submission" date="2018-05" db="EMBL/GenBank/DDBJ databases">
        <title>Coraliomargarita sinensis sp. nov., isolated from a marine solar saltern.</title>
        <authorList>
            <person name="Zhou L.Y."/>
        </authorList>
    </citation>
    <scope>NUCLEOTIDE SEQUENCE [LARGE SCALE GENOMIC DNA]</scope>
    <source>
        <strain evidence="4 5">WN38</strain>
    </source>
</reference>
<dbReference type="PANTHER" id="PTHR30570:SF1">
    <property type="entry name" value="PHOSPHATE-BINDING PROTEIN PSTS"/>
    <property type="match status" value="1"/>
</dbReference>
<feature type="signal peptide" evidence="2">
    <location>
        <begin position="1"/>
        <end position="22"/>
    </location>
</feature>
<accession>A0A317ZEA9</accession>
<dbReference type="PANTHER" id="PTHR30570">
    <property type="entry name" value="PERIPLASMIC PHOSPHATE BINDING COMPONENT OF PHOSPHATE ABC TRANSPORTER"/>
    <property type="match status" value="1"/>
</dbReference>
<dbReference type="InterPro" id="IPR024370">
    <property type="entry name" value="PBP_domain"/>
</dbReference>
<dbReference type="RefSeq" id="WP_110131461.1">
    <property type="nucleotide sequence ID" value="NZ_QHJQ01000007.1"/>
</dbReference>
<keyword evidence="5" id="KW-1185">Reference proteome</keyword>
<comment type="caution">
    <text evidence="4">The sequence shown here is derived from an EMBL/GenBank/DDBJ whole genome shotgun (WGS) entry which is preliminary data.</text>
</comment>
<keyword evidence="1 2" id="KW-0732">Signal</keyword>
<evidence type="ECO:0000313" key="5">
    <source>
        <dbReference type="Proteomes" id="UP000247099"/>
    </source>
</evidence>
<dbReference type="Pfam" id="PF12849">
    <property type="entry name" value="PBP_like_2"/>
    <property type="match status" value="1"/>
</dbReference>
<dbReference type="FunCoup" id="A0A317ZEA9">
    <property type="interactions" value="148"/>
</dbReference>
<evidence type="ECO:0000313" key="4">
    <source>
        <dbReference type="EMBL" id="PXA03764.1"/>
    </source>
</evidence>
<dbReference type="OrthoDB" id="9790048at2"/>
<name>A0A317ZEA9_9BACT</name>
<sequence>MFRYINLLLGCLAFQAGTFVQAETIVIMGSDTIGAKAALHLAEAYKSRVARTNPEIGFEISAEGSSTGVVSITEGHADIGMISRRPSTAENARAKTKGVDLKTITVARDGIAVVVNDQNPIESISLAELEAIFTGEIRDWAAISTTAGRISVYTRNTASGTYDLFRAKAMSGRDYGKNSQKVAGNEQIASEIARNPNAIGYVGLAYTETPGIKVVPVEGMLPKADEYPLRRTLYYLVDKNIRLSQAANDFIGFTLSPQGQHIIEEVEFLPLY</sequence>
<dbReference type="AlphaFoldDB" id="A0A317ZEA9"/>
<dbReference type="InterPro" id="IPR050811">
    <property type="entry name" value="Phosphate_ABC_transporter"/>
</dbReference>
<dbReference type="CDD" id="cd13653">
    <property type="entry name" value="PBP2_phosphate_like_1"/>
    <property type="match status" value="1"/>
</dbReference>
<dbReference type="SUPFAM" id="SSF53850">
    <property type="entry name" value="Periplasmic binding protein-like II"/>
    <property type="match status" value="1"/>
</dbReference>
<protein>
    <submittedName>
        <fullName evidence="4">Phosphate-binding protein</fullName>
    </submittedName>
</protein>
<dbReference type="Gene3D" id="3.40.190.10">
    <property type="entry name" value="Periplasmic binding protein-like II"/>
    <property type="match status" value="2"/>
</dbReference>
<organism evidence="4 5">
    <name type="scientific">Coraliomargarita sinensis</name>
    <dbReference type="NCBI Taxonomy" id="2174842"/>
    <lineage>
        <taxon>Bacteria</taxon>
        <taxon>Pseudomonadati</taxon>
        <taxon>Verrucomicrobiota</taxon>
        <taxon>Opitutia</taxon>
        <taxon>Puniceicoccales</taxon>
        <taxon>Coraliomargaritaceae</taxon>
        <taxon>Coraliomargarita</taxon>
    </lineage>
</organism>
<proteinExistence type="predicted"/>
<feature type="domain" description="PBP" evidence="3">
    <location>
        <begin position="25"/>
        <end position="257"/>
    </location>
</feature>
<dbReference type="EMBL" id="QHJQ01000007">
    <property type="protein sequence ID" value="PXA03764.1"/>
    <property type="molecule type" value="Genomic_DNA"/>
</dbReference>
<dbReference type="InParanoid" id="A0A317ZEA9"/>
<evidence type="ECO:0000256" key="2">
    <source>
        <dbReference type="SAM" id="SignalP"/>
    </source>
</evidence>
<evidence type="ECO:0000259" key="3">
    <source>
        <dbReference type="Pfam" id="PF12849"/>
    </source>
</evidence>